<dbReference type="EMBL" id="NWUO01000008">
    <property type="protein sequence ID" value="PNS11439.1"/>
    <property type="molecule type" value="Genomic_DNA"/>
</dbReference>
<proteinExistence type="predicted"/>
<comment type="caution">
    <text evidence="1">The sequence shown here is derived from an EMBL/GenBank/DDBJ whole genome shotgun (WGS) entry which is preliminary data.</text>
</comment>
<evidence type="ECO:0008006" key="3">
    <source>
        <dbReference type="Google" id="ProtNLM"/>
    </source>
</evidence>
<dbReference type="OrthoDB" id="9128717at2"/>
<sequence length="404" mass="44792">MMSNGDRQLLPVLRDASDSELAPLVEYITKAFSNGIESKARYKTHYPAHSQYADLIAHELCEFGGNTVVNLFRGGGPEWKTVVIDVADKFDATYEKDWSVDRIELAVLAAITRKAWSDMDQAQRKNLLEKMDLTQGSTMLFPEAKLMTQLQSSRFSSLLLASLIANVFASQLLGRTVVMSAASFVAARGAASFLGPIGWVITGLWTALDLAGPAFRVTIPAVVQVALLRQRIHATAEADKVWWEYHRWQDEKEADSWVANMFRMVGLSTAASVRRERNMAFEQGVVAGQQQTTEEYADQVLKKMDEVQRFEKRCEAMLAVAFACAKEEGIAPSDVRSDIETCCLGMMSGHLSSILQATINRLIVNPPDIHTALEQAFELGIQENEAAELMAVLREAFSQRAGAY</sequence>
<evidence type="ECO:0000313" key="1">
    <source>
        <dbReference type="EMBL" id="PNS11439.1"/>
    </source>
</evidence>
<gene>
    <name evidence="1" type="ORF">COO59_12500</name>
</gene>
<reference evidence="2" key="1">
    <citation type="submission" date="2017-09" db="EMBL/GenBank/DDBJ databases">
        <authorList>
            <person name="Palmer M."/>
            <person name="Steenkamp E.T."/>
            <person name="Coetzee M.P."/>
            <person name="Avontuur J.R."/>
            <person name="Van Zyl E."/>
            <person name="Chan W.-Y."/>
            <person name="Blom J."/>
            <person name="Venter S.N."/>
        </authorList>
    </citation>
    <scope>NUCLEOTIDE SEQUENCE [LARGE SCALE GENOMIC DNA]</scope>
    <source>
        <strain evidence="2">QC88-366</strain>
    </source>
</reference>
<accession>A0A2K1Q8S8</accession>
<dbReference type="RefSeq" id="WP_103060125.1">
    <property type="nucleotide sequence ID" value="NZ_BSOF01000029.1"/>
</dbReference>
<dbReference type="AlphaFoldDB" id="A0A2K1Q8S8"/>
<evidence type="ECO:0000313" key="2">
    <source>
        <dbReference type="Proteomes" id="UP000236345"/>
    </source>
</evidence>
<protein>
    <recommendedName>
        <fullName evidence="3">DUF3944 domain-containing protein</fullName>
    </recommendedName>
</protein>
<dbReference type="Proteomes" id="UP000236345">
    <property type="component" value="Unassembled WGS sequence"/>
</dbReference>
<keyword evidence="2" id="KW-1185">Reference proteome</keyword>
<organism evidence="1 2">
    <name type="scientific">Mixta theicola</name>
    <dbReference type="NCBI Taxonomy" id="1458355"/>
    <lineage>
        <taxon>Bacteria</taxon>
        <taxon>Pseudomonadati</taxon>
        <taxon>Pseudomonadota</taxon>
        <taxon>Gammaproteobacteria</taxon>
        <taxon>Enterobacterales</taxon>
        <taxon>Erwiniaceae</taxon>
        <taxon>Mixta</taxon>
    </lineage>
</organism>
<name>A0A2K1Q8S8_9GAMM</name>